<dbReference type="Gene3D" id="3.90.550.10">
    <property type="entry name" value="Spore Coat Polysaccharide Biosynthesis Protein SpsA, Chain A"/>
    <property type="match status" value="1"/>
</dbReference>
<proteinExistence type="predicted"/>
<evidence type="ECO:0000313" key="2">
    <source>
        <dbReference type="Proteomes" id="UP000015346"/>
    </source>
</evidence>
<dbReference type="CDD" id="cd04186">
    <property type="entry name" value="GT_2_like_c"/>
    <property type="match status" value="1"/>
</dbReference>
<dbReference type="OrthoDB" id="9771846at2"/>
<comment type="caution">
    <text evidence="1">The sequence shown here is derived from an EMBL/GenBank/DDBJ whole genome shotgun (WGS) entry which is preliminary data.</text>
</comment>
<dbReference type="PANTHER" id="PTHR43179">
    <property type="entry name" value="RHAMNOSYLTRANSFERASE WBBL"/>
    <property type="match status" value="1"/>
</dbReference>
<dbReference type="STRING" id="1123069.ruthe_03301"/>
<sequence>MTVLTIILNWRTPEMTLRAAAAALTAMDGLDGALTIVDNDSGDGSEERLRRATAGWPRTQVLQTGRNGGFGAGNNHAIRAGLPDGRRPDFVHVLNSDAFPEAGAIRALADHLRHHPRAGLAGSLIRGEDGATHLTTFRFPSVASEFEGAARLGPVSRLLAHRAVPLPTPDRACRVDWVAGASLMMRSDMLDAVGLFDEGFFLYFEETDLCLRAARAGWETHFVPDSRVTHVGSASTGMKTWTRVPDYWFDSRLRYFVKNHGRATAAAATAAHVAGGILHRTRRALTGRRAVDPPGFLRRLIIHDAAALLHSRPEWRQPAPRTAA</sequence>
<dbReference type="EMBL" id="AOLV01000042">
    <property type="protein sequence ID" value="EPX82372.1"/>
    <property type="molecule type" value="Genomic_DNA"/>
</dbReference>
<name>S9QRV5_9RHOB</name>
<reference evidence="1 2" key="1">
    <citation type="journal article" date="2013" name="Stand. Genomic Sci.">
        <title>Genome sequence of the reddish-pigmented Rubellimicrobium thermophilum type strain (DSM 16684(T)), a member of the Roseobacter clade.</title>
        <authorList>
            <person name="Fiebig A."/>
            <person name="Riedel T."/>
            <person name="Gronow S."/>
            <person name="Petersen J."/>
            <person name="Klenk H.P."/>
            <person name="Goker M."/>
        </authorList>
    </citation>
    <scope>NUCLEOTIDE SEQUENCE [LARGE SCALE GENOMIC DNA]</scope>
    <source>
        <strain evidence="1 2">DSM 16684</strain>
    </source>
</reference>
<keyword evidence="2" id="KW-1185">Reference proteome</keyword>
<dbReference type="AlphaFoldDB" id="S9QRV5"/>
<keyword evidence="1" id="KW-0808">Transferase</keyword>
<dbReference type="HOGENOM" id="CLU_023845_0_5_5"/>
<dbReference type="PANTHER" id="PTHR43179:SF7">
    <property type="entry name" value="RHAMNOSYLTRANSFERASE WBBL"/>
    <property type="match status" value="1"/>
</dbReference>
<gene>
    <name evidence="1" type="ORF">ruthe_03301</name>
</gene>
<dbReference type="InterPro" id="IPR029044">
    <property type="entry name" value="Nucleotide-diphossugar_trans"/>
</dbReference>
<dbReference type="RefSeq" id="WP_021099353.1">
    <property type="nucleotide sequence ID" value="NZ_KE557327.1"/>
</dbReference>
<dbReference type="GO" id="GO:0016740">
    <property type="term" value="F:transferase activity"/>
    <property type="evidence" value="ECO:0007669"/>
    <property type="project" value="UniProtKB-KW"/>
</dbReference>
<dbReference type="Pfam" id="PF13641">
    <property type="entry name" value="Glyco_tranf_2_3"/>
    <property type="match status" value="1"/>
</dbReference>
<evidence type="ECO:0000313" key="1">
    <source>
        <dbReference type="EMBL" id="EPX82372.1"/>
    </source>
</evidence>
<organism evidence="1 2">
    <name type="scientific">Rubellimicrobium thermophilum DSM 16684</name>
    <dbReference type="NCBI Taxonomy" id="1123069"/>
    <lineage>
        <taxon>Bacteria</taxon>
        <taxon>Pseudomonadati</taxon>
        <taxon>Pseudomonadota</taxon>
        <taxon>Alphaproteobacteria</taxon>
        <taxon>Rhodobacterales</taxon>
        <taxon>Roseobacteraceae</taxon>
        <taxon>Rubellimicrobium</taxon>
    </lineage>
</organism>
<dbReference type="Proteomes" id="UP000015346">
    <property type="component" value="Unassembled WGS sequence"/>
</dbReference>
<protein>
    <submittedName>
        <fullName evidence="1">Putative glycosyltransferase</fullName>
    </submittedName>
</protein>
<dbReference type="PATRIC" id="fig|1123069.3.peg.3269"/>
<dbReference type="SUPFAM" id="SSF53448">
    <property type="entry name" value="Nucleotide-diphospho-sugar transferases"/>
    <property type="match status" value="1"/>
</dbReference>
<accession>S9QRV5</accession>